<organism evidence="1 2">
    <name type="scientific">Acorus gramineus</name>
    <name type="common">Dwarf sweet flag</name>
    <dbReference type="NCBI Taxonomy" id="55184"/>
    <lineage>
        <taxon>Eukaryota</taxon>
        <taxon>Viridiplantae</taxon>
        <taxon>Streptophyta</taxon>
        <taxon>Embryophyta</taxon>
        <taxon>Tracheophyta</taxon>
        <taxon>Spermatophyta</taxon>
        <taxon>Magnoliopsida</taxon>
        <taxon>Liliopsida</taxon>
        <taxon>Acoraceae</taxon>
        <taxon>Acorus</taxon>
    </lineage>
</organism>
<sequence length="62" mass="7218">MYHSKCLKIYIFYVDMLYEGYGLMEFMLKAWLCLHSSVAEVSPLEFLMVSTDSSSFNSDAFK</sequence>
<dbReference type="Proteomes" id="UP001179952">
    <property type="component" value="Unassembled WGS sequence"/>
</dbReference>
<evidence type="ECO:0000313" key="1">
    <source>
        <dbReference type="EMBL" id="KAK1274601.1"/>
    </source>
</evidence>
<gene>
    <name evidence="1" type="ORF">QJS04_geneDACA023314</name>
</gene>
<name>A0AAV9BDB2_ACOGR</name>
<keyword evidence="2" id="KW-1185">Reference proteome</keyword>
<reference evidence="1" key="2">
    <citation type="submission" date="2023-06" db="EMBL/GenBank/DDBJ databases">
        <authorList>
            <person name="Ma L."/>
            <person name="Liu K.-W."/>
            <person name="Li Z."/>
            <person name="Hsiao Y.-Y."/>
            <person name="Qi Y."/>
            <person name="Fu T."/>
            <person name="Tang G."/>
            <person name="Zhang D."/>
            <person name="Sun W.-H."/>
            <person name="Liu D.-K."/>
            <person name="Li Y."/>
            <person name="Chen G.-Z."/>
            <person name="Liu X.-D."/>
            <person name="Liao X.-Y."/>
            <person name="Jiang Y.-T."/>
            <person name="Yu X."/>
            <person name="Hao Y."/>
            <person name="Huang J."/>
            <person name="Zhao X.-W."/>
            <person name="Ke S."/>
            <person name="Chen Y.-Y."/>
            <person name="Wu W.-L."/>
            <person name="Hsu J.-L."/>
            <person name="Lin Y.-F."/>
            <person name="Huang M.-D."/>
            <person name="Li C.-Y."/>
            <person name="Huang L."/>
            <person name="Wang Z.-W."/>
            <person name="Zhao X."/>
            <person name="Zhong W.-Y."/>
            <person name="Peng D.-H."/>
            <person name="Ahmad S."/>
            <person name="Lan S."/>
            <person name="Zhang J.-S."/>
            <person name="Tsai W.-C."/>
            <person name="Van De Peer Y."/>
            <person name="Liu Z.-J."/>
        </authorList>
    </citation>
    <scope>NUCLEOTIDE SEQUENCE</scope>
    <source>
        <strain evidence="1">SCP</strain>
        <tissue evidence="1">Leaves</tissue>
    </source>
</reference>
<proteinExistence type="predicted"/>
<dbReference type="EMBL" id="JAUJYN010000004">
    <property type="protein sequence ID" value="KAK1274601.1"/>
    <property type="molecule type" value="Genomic_DNA"/>
</dbReference>
<dbReference type="AlphaFoldDB" id="A0AAV9BDB2"/>
<accession>A0AAV9BDB2</accession>
<protein>
    <submittedName>
        <fullName evidence="1">Uncharacterized protein</fullName>
    </submittedName>
</protein>
<evidence type="ECO:0000313" key="2">
    <source>
        <dbReference type="Proteomes" id="UP001179952"/>
    </source>
</evidence>
<comment type="caution">
    <text evidence="1">The sequence shown here is derived from an EMBL/GenBank/DDBJ whole genome shotgun (WGS) entry which is preliminary data.</text>
</comment>
<reference evidence="1" key="1">
    <citation type="journal article" date="2023" name="Nat. Commun.">
        <title>Diploid and tetraploid genomes of Acorus and the evolution of monocots.</title>
        <authorList>
            <person name="Ma L."/>
            <person name="Liu K.W."/>
            <person name="Li Z."/>
            <person name="Hsiao Y.Y."/>
            <person name="Qi Y."/>
            <person name="Fu T."/>
            <person name="Tang G.D."/>
            <person name="Zhang D."/>
            <person name="Sun W.H."/>
            <person name="Liu D.K."/>
            <person name="Li Y."/>
            <person name="Chen G.Z."/>
            <person name="Liu X.D."/>
            <person name="Liao X.Y."/>
            <person name="Jiang Y.T."/>
            <person name="Yu X."/>
            <person name="Hao Y."/>
            <person name="Huang J."/>
            <person name="Zhao X.W."/>
            <person name="Ke S."/>
            <person name="Chen Y.Y."/>
            <person name="Wu W.L."/>
            <person name="Hsu J.L."/>
            <person name="Lin Y.F."/>
            <person name="Huang M.D."/>
            <person name="Li C.Y."/>
            <person name="Huang L."/>
            <person name="Wang Z.W."/>
            <person name="Zhao X."/>
            <person name="Zhong W.Y."/>
            <person name="Peng D.H."/>
            <person name="Ahmad S."/>
            <person name="Lan S."/>
            <person name="Zhang J.S."/>
            <person name="Tsai W.C."/>
            <person name="Van de Peer Y."/>
            <person name="Liu Z.J."/>
        </authorList>
    </citation>
    <scope>NUCLEOTIDE SEQUENCE</scope>
    <source>
        <strain evidence="1">SCP</strain>
    </source>
</reference>